<gene>
    <name evidence="5" type="ORF">OJ996_14315</name>
</gene>
<comment type="caution">
    <text evidence="5">The sequence shown here is derived from an EMBL/GenBank/DDBJ whole genome shotgun (WGS) entry which is preliminary data.</text>
</comment>
<evidence type="ECO:0000259" key="4">
    <source>
        <dbReference type="SMART" id="SM00560"/>
    </source>
</evidence>
<feature type="chain" id="PRO_5045209297" description="LamG-like jellyroll fold domain-containing protein" evidence="3">
    <location>
        <begin position="23"/>
        <end position="497"/>
    </location>
</feature>
<name>A0ABT3G4I8_9BACT</name>
<proteinExistence type="predicted"/>
<accession>A0ABT3G4I8</accession>
<dbReference type="InterPro" id="IPR044060">
    <property type="entry name" value="Bacterial_rp_domain"/>
</dbReference>
<evidence type="ECO:0000256" key="3">
    <source>
        <dbReference type="SAM" id="SignalP"/>
    </source>
</evidence>
<keyword evidence="2" id="KW-1015">Disulfide bond</keyword>
<feature type="domain" description="LamG-like jellyroll fold" evidence="4">
    <location>
        <begin position="128"/>
        <end position="268"/>
    </location>
</feature>
<protein>
    <recommendedName>
        <fullName evidence="4">LamG-like jellyroll fold domain-containing protein</fullName>
    </recommendedName>
</protein>
<reference evidence="5" key="1">
    <citation type="submission" date="2022-10" db="EMBL/GenBank/DDBJ databases">
        <title>Luteolibacter sp. GHJ8, whole genome shotgun sequencing project.</title>
        <authorList>
            <person name="Zhao G."/>
            <person name="Shen L."/>
        </authorList>
    </citation>
    <scope>NUCLEOTIDE SEQUENCE</scope>
    <source>
        <strain evidence="5">GHJ8</strain>
    </source>
</reference>
<dbReference type="RefSeq" id="WP_264514293.1">
    <property type="nucleotide sequence ID" value="NZ_JAPDDR010000007.1"/>
</dbReference>
<dbReference type="Pfam" id="PF13385">
    <property type="entry name" value="Laminin_G_3"/>
    <property type="match status" value="1"/>
</dbReference>
<feature type="signal peptide" evidence="3">
    <location>
        <begin position="1"/>
        <end position="22"/>
    </location>
</feature>
<organism evidence="5 6">
    <name type="scientific">Luteolibacter rhizosphaerae</name>
    <dbReference type="NCBI Taxonomy" id="2989719"/>
    <lineage>
        <taxon>Bacteria</taxon>
        <taxon>Pseudomonadati</taxon>
        <taxon>Verrucomicrobiota</taxon>
        <taxon>Verrucomicrobiia</taxon>
        <taxon>Verrucomicrobiales</taxon>
        <taxon>Verrucomicrobiaceae</taxon>
        <taxon>Luteolibacter</taxon>
    </lineage>
</organism>
<dbReference type="EMBL" id="JAPDDR010000007">
    <property type="protein sequence ID" value="MCW1914758.1"/>
    <property type="molecule type" value="Genomic_DNA"/>
</dbReference>
<keyword evidence="6" id="KW-1185">Reference proteome</keyword>
<evidence type="ECO:0000313" key="6">
    <source>
        <dbReference type="Proteomes" id="UP001165653"/>
    </source>
</evidence>
<dbReference type="Proteomes" id="UP001165653">
    <property type="component" value="Unassembled WGS sequence"/>
</dbReference>
<dbReference type="Pfam" id="PF18998">
    <property type="entry name" value="Flg_new_2"/>
    <property type="match status" value="1"/>
</dbReference>
<dbReference type="SUPFAM" id="SSF49899">
    <property type="entry name" value="Concanavalin A-like lectins/glucanases"/>
    <property type="match status" value="1"/>
</dbReference>
<dbReference type="Gene3D" id="2.60.120.200">
    <property type="match status" value="1"/>
</dbReference>
<sequence length="497" mass="51260">MNSMRLYPIVFGAIAALSPARADLASNLIAYYDFEASGTAGITNQVGGGATHNGSYGNGTTYGVTPAEGTGAGFAGSATFAGAEVASTTDRSDLLVGNALNLAKNDASGTAGSGWFNIPTLDSATLGANFTISAWFFLAPDADNTGTAADVLRDYVFEGATNFDVSFGTGTADGDAYNSWIGENATSSYTGVSNGQWHHVAHVFSQNGSNTELNVFIDGVKAGSTLSSPSTNMNLASLNIGAARGGIRVFDGMIDEVGIWTRALKTNEVIELYQRGQSSLALDDNLAAAGKAFVSVESSDPAGGQAFGTGLYNLNEQITVEAVPGLGYIFTGWAAPFNSQPEGFTHTVAASVTITANLVQDSADDDQDGLTNYQELVVYLTVPDDPDTDGDQIKDGEEVQQTFTDPLASQAAAVDYILTNLSGPQPGDTVLARNQADNTLTLKLKPATSATLLGGSWSGLTPASPGASAAASAGEFRLLLSGTSAPKRFFRFDAVSP</sequence>
<dbReference type="InterPro" id="IPR013320">
    <property type="entry name" value="ConA-like_dom_sf"/>
</dbReference>
<dbReference type="SMART" id="SM00560">
    <property type="entry name" value="LamGL"/>
    <property type="match status" value="1"/>
</dbReference>
<dbReference type="InterPro" id="IPR006558">
    <property type="entry name" value="LamG-like"/>
</dbReference>
<evidence type="ECO:0000313" key="5">
    <source>
        <dbReference type="EMBL" id="MCW1914758.1"/>
    </source>
</evidence>
<evidence type="ECO:0000256" key="2">
    <source>
        <dbReference type="ARBA" id="ARBA00023157"/>
    </source>
</evidence>
<evidence type="ECO:0000256" key="1">
    <source>
        <dbReference type="ARBA" id="ARBA00022729"/>
    </source>
</evidence>
<keyword evidence="1 3" id="KW-0732">Signal</keyword>